<proteinExistence type="inferred from homology"/>
<keyword evidence="5" id="KW-1185">Reference proteome</keyword>
<evidence type="ECO:0000256" key="1">
    <source>
        <dbReference type="ARBA" id="ARBA00010657"/>
    </source>
</evidence>
<dbReference type="NCBIfam" id="NF041497">
    <property type="entry name" value="MobV"/>
    <property type="match status" value="1"/>
</dbReference>
<name>A0ABV1SAS2_BACAB</name>
<dbReference type="InterPro" id="IPR001668">
    <property type="entry name" value="Mob_Pre"/>
</dbReference>
<dbReference type="EMBL" id="JBEOME010000024">
    <property type="protein sequence ID" value="MER3123657.1"/>
    <property type="molecule type" value="Genomic_DNA"/>
</dbReference>
<organism evidence="4 5">
    <name type="scientific">Bacillus altitudinis</name>
    <dbReference type="NCBI Taxonomy" id="293387"/>
    <lineage>
        <taxon>Bacteria</taxon>
        <taxon>Bacillati</taxon>
        <taxon>Bacillota</taxon>
        <taxon>Bacilli</taxon>
        <taxon>Bacillales</taxon>
        <taxon>Bacillaceae</taxon>
        <taxon>Bacillus</taxon>
    </lineage>
</organism>
<gene>
    <name evidence="4" type="primary">mobV</name>
    <name evidence="4" type="ORF">ABQG71_21100</name>
</gene>
<evidence type="ECO:0000313" key="5">
    <source>
        <dbReference type="Proteomes" id="UP001467674"/>
    </source>
</evidence>
<dbReference type="Gene3D" id="3.30.930.30">
    <property type="match status" value="1"/>
</dbReference>
<feature type="region of interest" description="Disordered" evidence="3">
    <location>
        <begin position="367"/>
        <end position="386"/>
    </location>
</feature>
<dbReference type="Pfam" id="PF01076">
    <property type="entry name" value="Mob_Pre"/>
    <property type="match status" value="1"/>
</dbReference>
<keyword evidence="2" id="KW-0175">Coiled coil</keyword>
<dbReference type="RefSeq" id="WP_350387003.1">
    <property type="nucleotide sequence ID" value="NZ_JBEOME010000024.1"/>
</dbReference>
<accession>A0ABV1SAS2</accession>
<dbReference type="Proteomes" id="UP001467674">
    <property type="component" value="Unassembled WGS sequence"/>
</dbReference>
<comment type="similarity">
    <text evidence="1">Belongs to the plasmid mobilization pre family.</text>
</comment>
<sequence>MGFIICNMRKFKSADIKGLQIHNQREKESHTNPDIDRNRAHLNYDLLHDQRVDYKALINEHIEKNVETKRAIRKDAVRCCSFMISASPEFFEKLSPEREKEFFKSNLTFLQERYGKENVMYASVHKDEKTPHMHVGLVPITKEKKLSAKQIFNKVEMKQLQEAIGKHNEKFGLLRGEPSDKKYLEMNKFKREALKEEIKELEQQKLDHEKAAAQISGRLDDLKKTAFEAQAVDQIEVKEKGGLLTAKTVQMSKEDFAQVQSLAKAGEVFRKENKKLEKELAQERSKTSELSKKNRILEARNQELELENRFLKRAINKFMDVFKEKKQEYMIIFGHLKAGLLRQMNMKITDHHFENQNELKGAQHFLYEEERKKTAPKKDRGSELER</sequence>
<evidence type="ECO:0000256" key="2">
    <source>
        <dbReference type="SAM" id="Coils"/>
    </source>
</evidence>
<feature type="coiled-coil region" evidence="2">
    <location>
        <begin position="259"/>
        <end position="321"/>
    </location>
</feature>
<feature type="coiled-coil region" evidence="2">
    <location>
        <begin position="184"/>
        <end position="218"/>
    </location>
</feature>
<comment type="caution">
    <text evidence="4">The sequence shown here is derived from an EMBL/GenBank/DDBJ whole genome shotgun (WGS) entry which is preliminary data.</text>
</comment>
<evidence type="ECO:0000313" key="4">
    <source>
        <dbReference type="EMBL" id="MER3123657.1"/>
    </source>
</evidence>
<dbReference type="CDD" id="cd17242">
    <property type="entry name" value="MobM_relaxase"/>
    <property type="match status" value="1"/>
</dbReference>
<evidence type="ECO:0000256" key="3">
    <source>
        <dbReference type="SAM" id="MobiDB-lite"/>
    </source>
</evidence>
<protein>
    <submittedName>
        <fullName evidence="4">MobV family relaxase</fullName>
    </submittedName>
</protein>
<reference evidence="4 5" key="1">
    <citation type="submission" date="2024-06" db="EMBL/GenBank/DDBJ databases">
        <title>Construction of an artificial bacterial consortium using nitrogen cycle bacteria from Cuatro Cienegas Basin and a mangrove forest.</title>
        <authorList>
            <person name="Aguilera-Najera D."/>
            <person name="Marquez-Cianci L."/>
            <person name="Martinez-Perez E."/>
            <person name="Rosas-Barrera M."/>
            <person name="Rodriguez-Cruz U.E."/>
            <person name="Tapia-Lopez R."/>
            <person name="Eguiarte L.E."/>
            <person name="Souza-Saldivar V."/>
        </authorList>
    </citation>
    <scope>NUCLEOTIDE SEQUENCE [LARGE SCALE GENOMIC DNA]</scope>
    <source>
        <strain evidence="4 5">S14-15</strain>
    </source>
</reference>